<keyword evidence="1" id="KW-0489">Methyltransferase</keyword>
<dbReference type="InterPro" id="IPR016461">
    <property type="entry name" value="COMT-like"/>
</dbReference>
<keyword evidence="2" id="KW-0808">Transferase</keyword>
<gene>
    <name evidence="5" type="ORF">HETSPECPRED_001116</name>
</gene>
<dbReference type="InterPro" id="IPR036390">
    <property type="entry name" value="WH_DNA-bd_sf"/>
</dbReference>
<feature type="domain" description="O-methyltransferase C-terminal" evidence="4">
    <location>
        <begin position="212"/>
        <end position="414"/>
    </location>
</feature>
<dbReference type="OrthoDB" id="1606438at2759"/>
<evidence type="ECO:0000259" key="4">
    <source>
        <dbReference type="Pfam" id="PF00891"/>
    </source>
</evidence>
<dbReference type="AlphaFoldDB" id="A0A8H3J0T5"/>
<dbReference type="InterPro" id="IPR001077">
    <property type="entry name" value="COMT_C"/>
</dbReference>
<keyword evidence="3" id="KW-0949">S-adenosyl-L-methionine</keyword>
<dbReference type="PROSITE" id="PS51683">
    <property type="entry name" value="SAM_OMT_II"/>
    <property type="match status" value="1"/>
</dbReference>
<evidence type="ECO:0000256" key="2">
    <source>
        <dbReference type="ARBA" id="ARBA00022679"/>
    </source>
</evidence>
<dbReference type="InterPro" id="IPR029063">
    <property type="entry name" value="SAM-dependent_MTases_sf"/>
</dbReference>
<sequence length="443" mass="49270">MPATRTAELASRIAENIERIDAYTSLKDTPPVSFDASASDFPLYDQEIDAARQVVLDATDELHALMLGPVGMLTSPSHNFLISLQAICRFGLANAFPDGKDEATFDEIASISGLGESYVRRILRHAMTYRIFCEPRKGLVAHTSASKHLATDLPTRQWIGMIAEEMWPAAAGVGGAPYSTESESGLAYLIHKQTVEAMVKWPGSEEPTHSGFNLAHNTSETVFAALSRSPMRAERYAAAMSWFSTGPGLEMTHILEALRWESLVDGVVVDVGGSYGSICVTLARNHPSLKFIVQDRPEVIVAGRQQLPQELDDRVTFLEHDFFDDQPVRGADVYILRWILHDWSDQYAIKILRALIPALKEGAKVLINEIILPEPGSSTPYHERKLRSFDMAMLEFHNGKERDMDDWRQLFISADPNYHILGVTQPAGSRLGFIEVGWRTAET</sequence>
<reference evidence="5" key="1">
    <citation type="submission" date="2021-03" db="EMBL/GenBank/DDBJ databases">
        <authorList>
            <person name="Tagirdzhanova G."/>
        </authorList>
    </citation>
    <scope>NUCLEOTIDE SEQUENCE</scope>
</reference>
<evidence type="ECO:0000256" key="3">
    <source>
        <dbReference type="ARBA" id="ARBA00022691"/>
    </source>
</evidence>
<accession>A0A8H3J0T5</accession>
<protein>
    <recommendedName>
        <fullName evidence="4">O-methyltransferase C-terminal domain-containing protein</fullName>
    </recommendedName>
</protein>
<proteinExistence type="predicted"/>
<dbReference type="InterPro" id="IPR036388">
    <property type="entry name" value="WH-like_DNA-bd_sf"/>
</dbReference>
<dbReference type="Gene3D" id="1.10.10.10">
    <property type="entry name" value="Winged helix-like DNA-binding domain superfamily/Winged helix DNA-binding domain"/>
    <property type="match status" value="1"/>
</dbReference>
<keyword evidence="6" id="KW-1185">Reference proteome</keyword>
<dbReference type="SUPFAM" id="SSF46785">
    <property type="entry name" value="Winged helix' DNA-binding domain"/>
    <property type="match status" value="1"/>
</dbReference>
<dbReference type="SUPFAM" id="SSF53335">
    <property type="entry name" value="S-adenosyl-L-methionine-dependent methyltransferases"/>
    <property type="match status" value="1"/>
</dbReference>
<evidence type="ECO:0000256" key="1">
    <source>
        <dbReference type="ARBA" id="ARBA00022603"/>
    </source>
</evidence>
<dbReference type="Gene3D" id="3.40.50.150">
    <property type="entry name" value="Vaccinia Virus protein VP39"/>
    <property type="match status" value="1"/>
</dbReference>
<dbReference type="GO" id="GO:0008171">
    <property type="term" value="F:O-methyltransferase activity"/>
    <property type="evidence" value="ECO:0007669"/>
    <property type="project" value="InterPro"/>
</dbReference>
<dbReference type="PANTHER" id="PTHR43712:SF16">
    <property type="entry name" value="O-METHYLTRANSFERASE ELCB"/>
    <property type="match status" value="1"/>
</dbReference>
<name>A0A8H3J0T5_9LECA</name>
<organism evidence="5 6">
    <name type="scientific">Heterodermia speciosa</name>
    <dbReference type="NCBI Taxonomy" id="116794"/>
    <lineage>
        <taxon>Eukaryota</taxon>
        <taxon>Fungi</taxon>
        <taxon>Dikarya</taxon>
        <taxon>Ascomycota</taxon>
        <taxon>Pezizomycotina</taxon>
        <taxon>Lecanoromycetes</taxon>
        <taxon>OSLEUM clade</taxon>
        <taxon>Lecanoromycetidae</taxon>
        <taxon>Caliciales</taxon>
        <taxon>Physciaceae</taxon>
        <taxon>Heterodermia</taxon>
    </lineage>
</organism>
<dbReference type="Proteomes" id="UP000664521">
    <property type="component" value="Unassembled WGS sequence"/>
</dbReference>
<comment type="caution">
    <text evidence="5">The sequence shown here is derived from an EMBL/GenBank/DDBJ whole genome shotgun (WGS) entry which is preliminary data.</text>
</comment>
<dbReference type="EMBL" id="CAJPDS010000115">
    <property type="protein sequence ID" value="CAF9938573.1"/>
    <property type="molecule type" value="Genomic_DNA"/>
</dbReference>
<dbReference type="PANTHER" id="PTHR43712">
    <property type="entry name" value="PUTATIVE (AFU_ORTHOLOGUE AFUA_4G14580)-RELATED"/>
    <property type="match status" value="1"/>
</dbReference>
<dbReference type="Pfam" id="PF00891">
    <property type="entry name" value="Methyltransf_2"/>
    <property type="match status" value="1"/>
</dbReference>
<dbReference type="GO" id="GO:0032259">
    <property type="term" value="P:methylation"/>
    <property type="evidence" value="ECO:0007669"/>
    <property type="project" value="UniProtKB-KW"/>
</dbReference>
<evidence type="ECO:0000313" key="5">
    <source>
        <dbReference type="EMBL" id="CAF9938573.1"/>
    </source>
</evidence>
<evidence type="ECO:0000313" key="6">
    <source>
        <dbReference type="Proteomes" id="UP000664521"/>
    </source>
</evidence>